<evidence type="ECO:0000313" key="3">
    <source>
        <dbReference type="WBParaSite" id="TTAC_0001128701-mRNA-1"/>
    </source>
</evidence>
<organism evidence="3">
    <name type="scientific">Hydatigena taeniaeformis</name>
    <name type="common">Feline tapeworm</name>
    <name type="synonym">Taenia taeniaeformis</name>
    <dbReference type="NCBI Taxonomy" id="6205"/>
    <lineage>
        <taxon>Eukaryota</taxon>
        <taxon>Metazoa</taxon>
        <taxon>Spiralia</taxon>
        <taxon>Lophotrochozoa</taxon>
        <taxon>Platyhelminthes</taxon>
        <taxon>Cestoda</taxon>
        <taxon>Eucestoda</taxon>
        <taxon>Cyclophyllidea</taxon>
        <taxon>Taeniidae</taxon>
        <taxon>Hydatigera</taxon>
    </lineage>
</organism>
<name>A0A0R3XCL0_HYDTA</name>
<proteinExistence type="predicted"/>
<keyword evidence="2" id="KW-1185">Reference proteome</keyword>
<dbReference type="WBParaSite" id="TTAC_0001128701-mRNA-1">
    <property type="protein sequence ID" value="TTAC_0001128701-mRNA-1"/>
    <property type="gene ID" value="TTAC_0001128701"/>
</dbReference>
<gene>
    <name evidence="1" type="ORF">TTAC_LOCUS11270</name>
</gene>
<sequence>MLSSVLRTEVLEVEPAAAAVVRRWRRPVVNRVAVPTGRGCPVGGSLEVPGRMASDVCRSSRLSSTPFTGTGMARGEVDYEGLRFIPSDDVSDTEKLW</sequence>
<dbReference type="Proteomes" id="UP000274429">
    <property type="component" value="Unassembled WGS sequence"/>
</dbReference>
<protein>
    <submittedName>
        <fullName evidence="1 3">Uncharacterized protein</fullName>
    </submittedName>
</protein>
<evidence type="ECO:0000313" key="2">
    <source>
        <dbReference type="Proteomes" id="UP000274429"/>
    </source>
</evidence>
<accession>A0A0R3XCL0</accession>
<reference evidence="1 2" key="2">
    <citation type="submission" date="2018-11" db="EMBL/GenBank/DDBJ databases">
        <authorList>
            <consortium name="Pathogen Informatics"/>
        </authorList>
    </citation>
    <scope>NUCLEOTIDE SEQUENCE [LARGE SCALE GENOMIC DNA]</scope>
</reference>
<dbReference type="AlphaFoldDB" id="A0A0R3XCL0"/>
<evidence type="ECO:0000313" key="1">
    <source>
        <dbReference type="EMBL" id="VDM36250.1"/>
    </source>
</evidence>
<dbReference type="EMBL" id="UYWX01023444">
    <property type="protein sequence ID" value="VDM36250.1"/>
    <property type="molecule type" value="Genomic_DNA"/>
</dbReference>
<reference evidence="3" key="1">
    <citation type="submission" date="2017-02" db="UniProtKB">
        <authorList>
            <consortium name="WormBaseParasite"/>
        </authorList>
    </citation>
    <scope>IDENTIFICATION</scope>
</reference>